<dbReference type="PATRIC" id="fig|1068978.7.peg.3852"/>
<dbReference type="AlphaFoldDB" id="A0A076MXH0"/>
<dbReference type="KEGG" id="amq:AMETH_3604"/>
<dbReference type="Proteomes" id="UP000062973">
    <property type="component" value="Chromosome"/>
</dbReference>
<reference evidence="1 2" key="1">
    <citation type="submission" date="2014-07" db="EMBL/GenBank/DDBJ databases">
        <title>Whole Genome Sequence of the Amycolatopsis methanolica 239.</title>
        <authorList>
            <person name="Tang B."/>
        </authorList>
    </citation>
    <scope>NUCLEOTIDE SEQUENCE [LARGE SCALE GENOMIC DNA]</scope>
    <source>
        <strain evidence="1 2">239</strain>
    </source>
</reference>
<evidence type="ECO:0000313" key="1">
    <source>
        <dbReference type="EMBL" id="AIJ23696.1"/>
    </source>
</evidence>
<dbReference type="HOGENOM" id="CLU_2366696_0_0_11"/>
<dbReference type="EMBL" id="CP009110">
    <property type="protein sequence ID" value="AIJ23696.1"/>
    <property type="molecule type" value="Genomic_DNA"/>
</dbReference>
<organism evidence="1 2">
    <name type="scientific">Amycolatopsis methanolica 239</name>
    <dbReference type="NCBI Taxonomy" id="1068978"/>
    <lineage>
        <taxon>Bacteria</taxon>
        <taxon>Bacillati</taxon>
        <taxon>Actinomycetota</taxon>
        <taxon>Actinomycetes</taxon>
        <taxon>Pseudonocardiales</taxon>
        <taxon>Pseudonocardiaceae</taxon>
        <taxon>Amycolatopsis</taxon>
        <taxon>Amycolatopsis methanolica group</taxon>
    </lineage>
</organism>
<keyword evidence="2" id="KW-1185">Reference proteome</keyword>
<dbReference type="OrthoDB" id="4524286at2"/>
<evidence type="ECO:0000313" key="2">
    <source>
        <dbReference type="Proteomes" id="UP000062973"/>
    </source>
</evidence>
<protein>
    <submittedName>
        <fullName evidence="1">Uncharacterized protein</fullName>
    </submittedName>
</protein>
<sequence length="95" mass="10465">MRFRNQWEQEASLKFRAGDETALAEYDRHGRLRGGTRAEVAEAAVRGHLADGLEGGESVLVVKTNEDAAELSARVRQELIELGRVGSEDVAQLDE</sequence>
<accession>A0A076MXH0</accession>
<dbReference type="RefSeq" id="WP_017982529.1">
    <property type="nucleotide sequence ID" value="NZ_AQUL01000001.1"/>
</dbReference>
<dbReference type="eggNOG" id="COG0507">
    <property type="taxonomic scope" value="Bacteria"/>
</dbReference>
<dbReference type="STRING" id="1068978.AMETH_3604"/>
<proteinExistence type="predicted"/>
<gene>
    <name evidence="1" type="ORF">AMETH_3604</name>
</gene>
<name>A0A076MXH0_AMYME</name>